<evidence type="ECO:0000256" key="1">
    <source>
        <dbReference type="SAM" id="SignalP"/>
    </source>
</evidence>
<dbReference type="GO" id="GO:0016787">
    <property type="term" value="F:hydrolase activity"/>
    <property type="evidence" value="ECO:0007669"/>
    <property type="project" value="UniProtKB-ARBA"/>
</dbReference>
<dbReference type="OrthoDB" id="279982at2"/>
<protein>
    <submittedName>
        <fullName evidence="2">Type I phosphodiesterase / nucleotide pyrophosphatase</fullName>
    </submittedName>
</protein>
<dbReference type="Proteomes" id="UP000198510">
    <property type="component" value="Unassembled WGS sequence"/>
</dbReference>
<reference evidence="2 3" key="1">
    <citation type="submission" date="2016-10" db="EMBL/GenBank/DDBJ databases">
        <authorList>
            <person name="de Groot N.N."/>
        </authorList>
    </citation>
    <scope>NUCLEOTIDE SEQUENCE [LARGE SCALE GENOMIC DNA]</scope>
    <source>
        <strain evidence="2 3">DSM 25186</strain>
    </source>
</reference>
<dbReference type="AlphaFoldDB" id="A0A1G9P211"/>
<dbReference type="SUPFAM" id="SSF53649">
    <property type="entry name" value="Alkaline phosphatase-like"/>
    <property type="match status" value="1"/>
</dbReference>
<dbReference type="STRING" id="1075417.SAMN05421823_10953"/>
<dbReference type="RefSeq" id="WP_089685509.1">
    <property type="nucleotide sequence ID" value="NZ_FNFO01000009.1"/>
</dbReference>
<dbReference type="InterPro" id="IPR002591">
    <property type="entry name" value="Phosphodiest/P_Trfase"/>
</dbReference>
<feature type="signal peptide" evidence="1">
    <location>
        <begin position="1"/>
        <end position="20"/>
    </location>
</feature>
<dbReference type="Gene3D" id="3.40.720.10">
    <property type="entry name" value="Alkaline Phosphatase, subunit A"/>
    <property type="match status" value="1"/>
</dbReference>
<organism evidence="2 3">
    <name type="scientific">Catalinimonas alkaloidigena</name>
    <dbReference type="NCBI Taxonomy" id="1075417"/>
    <lineage>
        <taxon>Bacteria</taxon>
        <taxon>Pseudomonadati</taxon>
        <taxon>Bacteroidota</taxon>
        <taxon>Cytophagia</taxon>
        <taxon>Cytophagales</taxon>
        <taxon>Catalimonadaceae</taxon>
        <taxon>Catalinimonas</taxon>
    </lineage>
</organism>
<dbReference type="EMBL" id="FNFO01000009">
    <property type="protein sequence ID" value="SDL92679.1"/>
    <property type="molecule type" value="Genomic_DNA"/>
</dbReference>
<name>A0A1G9P211_9BACT</name>
<feature type="chain" id="PRO_5011432858" evidence="1">
    <location>
        <begin position="21"/>
        <end position="417"/>
    </location>
</feature>
<evidence type="ECO:0000313" key="3">
    <source>
        <dbReference type="Proteomes" id="UP000198510"/>
    </source>
</evidence>
<dbReference type="PANTHER" id="PTHR10151">
    <property type="entry name" value="ECTONUCLEOTIDE PYROPHOSPHATASE/PHOSPHODIESTERASE"/>
    <property type="match status" value="1"/>
</dbReference>
<evidence type="ECO:0000313" key="2">
    <source>
        <dbReference type="EMBL" id="SDL92679.1"/>
    </source>
</evidence>
<proteinExistence type="predicted"/>
<dbReference type="Pfam" id="PF01663">
    <property type="entry name" value="Phosphodiest"/>
    <property type="match status" value="1"/>
</dbReference>
<gene>
    <name evidence="2" type="ORF">SAMN05421823_10953</name>
</gene>
<dbReference type="PANTHER" id="PTHR10151:SF120">
    <property type="entry name" value="BIS(5'-ADENOSYL)-TRIPHOSPHATASE"/>
    <property type="match status" value="1"/>
</dbReference>
<keyword evidence="1" id="KW-0732">Signal</keyword>
<accession>A0A1G9P211</accession>
<keyword evidence="3" id="KW-1185">Reference proteome</keyword>
<dbReference type="InterPro" id="IPR017850">
    <property type="entry name" value="Alkaline_phosphatase_core_sf"/>
</dbReference>
<sequence length="417" mass="46845">MQKAFLLSIGLLLLGGGLRAQTSPRKAVFIIVDGIPADVVEKVPTPHLDAIAKVGGYTRAYTGGEAGGYSETPTISAVGYNSLLTGTWANKHNVWGNGIKDPNYHYPTIFRLFKDQYPDKKTAVFSTWLDNRTKLIGEGLAATGHVQVDYDFDGFELDTVRFPHDRQSEYIHQIDELVTDEAARYLRAEGPDLSWVYLEYTDDMGHRFGDSPQQTRAVEIVDQQVGRIWAALQERQQRFGEEWMILITTDHGRDAKTGKDHGGQSERERTIWITTNLKDLNPHFHNDQPGMVDILPTMTRFLGIDVPRATLLELDGVPLTGPVSLTDPQVQYQNGKLQLSWNALEKKGDVQVWVSTTNHVKDRGQQDAYQRLATVPLKKEAYTLDVSTLPSEFYKVVLEGSHNAVNRWVRVTKSPTP</sequence>